<accession>A0A2T2NAE7</accession>
<evidence type="ECO:0000313" key="3">
    <source>
        <dbReference type="Proteomes" id="UP000240883"/>
    </source>
</evidence>
<dbReference type="OrthoDB" id="9997102at2759"/>
<name>A0A2T2NAE7_CORCC</name>
<gene>
    <name evidence="2" type="ORF">BS50DRAFT_603156</name>
</gene>
<dbReference type="PANTHER" id="PTHR42748:SF7">
    <property type="entry name" value="NMRA LIKE REDOX SENSOR 1-RELATED"/>
    <property type="match status" value="1"/>
</dbReference>
<dbReference type="InterPro" id="IPR051164">
    <property type="entry name" value="NmrA-like_oxidored"/>
</dbReference>
<dbReference type="PANTHER" id="PTHR42748">
    <property type="entry name" value="NITROGEN METABOLITE REPRESSION PROTEIN NMRA FAMILY MEMBER"/>
    <property type="match status" value="1"/>
</dbReference>
<organism evidence="2 3">
    <name type="scientific">Corynespora cassiicola Philippines</name>
    <dbReference type="NCBI Taxonomy" id="1448308"/>
    <lineage>
        <taxon>Eukaryota</taxon>
        <taxon>Fungi</taxon>
        <taxon>Dikarya</taxon>
        <taxon>Ascomycota</taxon>
        <taxon>Pezizomycotina</taxon>
        <taxon>Dothideomycetes</taxon>
        <taxon>Pleosporomycetidae</taxon>
        <taxon>Pleosporales</taxon>
        <taxon>Corynesporascaceae</taxon>
        <taxon>Corynespora</taxon>
    </lineage>
</organism>
<keyword evidence="3" id="KW-1185">Reference proteome</keyword>
<dbReference type="EMBL" id="KZ678141">
    <property type="protein sequence ID" value="PSN62422.1"/>
    <property type="molecule type" value="Genomic_DNA"/>
</dbReference>
<proteinExistence type="predicted"/>
<dbReference type="Gene3D" id="3.40.50.720">
    <property type="entry name" value="NAD(P)-binding Rossmann-like Domain"/>
    <property type="match status" value="1"/>
</dbReference>
<dbReference type="SUPFAM" id="SSF51735">
    <property type="entry name" value="NAD(P)-binding Rossmann-fold domains"/>
    <property type="match status" value="1"/>
</dbReference>
<protein>
    <submittedName>
        <fullName evidence="2">NAD(P)-binding protein</fullName>
    </submittedName>
</protein>
<evidence type="ECO:0000256" key="1">
    <source>
        <dbReference type="ARBA" id="ARBA00022857"/>
    </source>
</evidence>
<dbReference type="InterPro" id="IPR036291">
    <property type="entry name" value="NAD(P)-bd_dom_sf"/>
</dbReference>
<reference evidence="2 3" key="1">
    <citation type="journal article" date="2018" name="Front. Microbiol.">
        <title>Genome-Wide Analysis of Corynespora cassiicola Leaf Fall Disease Putative Effectors.</title>
        <authorList>
            <person name="Lopez D."/>
            <person name="Ribeiro S."/>
            <person name="Label P."/>
            <person name="Fumanal B."/>
            <person name="Venisse J.S."/>
            <person name="Kohler A."/>
            <person name="de Oliveira R.R."/>
            <person name="Labutti K."/>
            <person name="Lipzen A."/>
            <person name="Lail K."/>
            <person name="Bauer D."/>
            <person name="Ohm R.A."/>
            <person name="Barry K.W."/>
            <person name="Spatafora J."/>
            <person name="Grigoriev I.V."/>
            <person name="Martin F.M."/>
            <person name="Pujade-Renaud V."/>
        </authorList>
    </citation>
    <scope>NUCLEOTIDE SEQUENCE [LARGE SCALE GENOMIC DNA]</scope>
    <source>
        <strain evidence="2 3">Philippines</strain>
    </source>
</reference>
<sequence length="246" mass="27372">MTKSILVKGATGKQGGTVIDDLLKYPADFIILVIRLTQEDVDDLSSIFVNAIKISSQPIRGIYIDRGGDTSFDNPIPVPYFTSKQKMKNYLVEKISTGQMNWIILRPAIFLDNYVPGFKGKVFFTAWKVALKNRPLQVVYVSDIGLFAEEAFESLGNYKGRSISITGDGLTFNEAAKIFKEKGKIIPATFGCVASLVLRSAKKNVSLMFKLIDRDGFGVNIQELKQLHPGPVDFRTNIRTQSGFFT</sequence>
<dbReference type="GO" id="GO:0005634">
    <property type="term" value="C:nucleus"/>
    <property type="evidence" value="ECO:0007669"/>
    <property type="project" value="TreeGrafter"/>
</dbReference>
<dbReference type="AlphaFoldDB" id="A0A2T2NAE7"/>
<dbReference type="STRING" id="1448308.A0A2T2NAE7"/>
<dbReference type="Proteomes" id="UP000240883">
    <property type="component" value="Unassembled WGS sequence"/>
</dbReference>
<keyword evidence="1" id="KW-0521">NADP</keyword>
<evidence type="ECO:0000313" key="2">
    <source>
        <dbReference type="EMBL" id="PSN62422.1"/>
    </source>
</evidence>